<dbReference type="EMBL" id="DXAQ01000122">
    <property type="protein sequence ID" value="HIZ89847.1"/>
    <property type="molecule type" value="Genomic_DNA"/>
</dbReference>
<sequence length="226" mass="26163">MIYDITISNKKIENNNDDMVLLSHNIDIVSFNNYIQKKIFRNTKLQFTLKNLFSHEYLKNSCLQVLLFNQNIKSIEVYENTLKANLFFYSKQISCKDVLAYIINLGYYIPALFKNDKIKLNVIFSIFSNNSNNTLIKTLSSRAEGSSSGSLLGMIVECIYDIFRLVINGINYTAKGLSYIFYLIIIMLEKIFNGIINVFIFISGFFKFLLQSILFIIKFTCNIVTD</sequence>
<accession>A0A9D2GTQ8</accession>
<proteinExistence type="predicted"/>
<dbReference type="AlphaFoldDB" id="A0A9D2GTQ8"/>
<evidence type="ECO:0000313" key="2">
    <source>
        <dbReference type="Proteomes" id="UP000824176"/>
    </source>
</evidence>
<gene>
    <name evidence="1" type="ORF">H9804_07865</name>
</gene>
<name>A0A9D2GTQ8_9BACT</name>
<comment type="caution">
    <text evidence="1">The sequence shown here is derived from an EMBL/GenBank/DDBJ whole genome shotgun (WGS) entry which is preliminary data.</text>
</comment>
<protein>
    <submittedName>
        <fullName evidence="1">Uncharacterized protein</fullName>
    </submittedName>
</protein>
<dbReference type="Proteomes" id="UP000824176">
    <property type="component" value="Unassembled WGS sequence"/>
</dbReference>
<reference evidence="1" key="1">
    <citation type="journal article" date="2021" name="PeerJ">
        <title>Extensive microbial diversity within the chicken gut microbiome revealed by metagenomics and culture.</title>
        <authorList>
            <person name="Gilroy R."/>
            <person name="Ravi A."/>
            <person name="Getino M."/>
            <person name="Pursley I."/>
            <person name="Horton D.L."/>
            <person name="Alikhan N.F."/>
            <person name="Baker D."/>
            <person name="Gharbi K."/>
            <person name="Hall N."/>
            <person name="Watson M."/>
            <person name="Adriaenssens E.M."/>
            <person name="Foster-Nyarko E."/>
            <person name="Jarju S."/>
            <person name="Secka A."/>
            <person name="Antonio M."/>
            <person name="Oren A."/>
            <person name="Chaudhuri R.R."/>
            <person name="La Ragione R."/>
            <person name="Hildebrand F."/>
            <person name="Pallen M.J."/>
        </authorList>
    </citation>
    <scope>NUCLEOTIDE SEQUENCE</scope>
    <source>
        <strain evidence="1">ChiW4-1371</strain>
    </source>
</reference>
<reference evidence="1" key="2">
    <citation type="submission" date="2021-04" db="EMBL/GenBank/DDBJ databases">
        <authorList>
            <person name="Gilroy R."/>
        </authorList>
    </citation>
    <scope>NUCLEOTIDE SEQUENCE</scope>
    <source>
        <strain evidence="1">ChiW4-1371</strain>
    </source>
</reference>
<organism evidence="1 2">
    <name type="scientific">Candidatus Mucispirillum faecigallinarum</name>
    <dbReference type="NCBI Taxonomy" id="2838699"/>
    <lineage>
        <taxon>Bacteria</taxon>
        <taxon>Pseudomonadati</taxon>
        <taxon>Deferribacterota</taxon>
        <taxon>Deferribacteres</taxon>
        <taxon>Deferribacterales</taxon>
        <taxon>Mucispirillaceae</taxon>
        <taxon>Mucispirillum</taxon>
    </lineage>
</organism>
<evidence type="ECO:0000313" key="1">
    <source>
        <dbReference type="EMBL" id="HIZ89847.1"/>
    </source>
</evidence>